<dbReference type="AlphaFoldDB" id="A0A1H2LEI0"/>
<dbReference type="SMART" id="SM00065">
    <property type="entry name" value="GAF"/>
    <property type="match status" value="1"/>
</dbReference>
<dbReference type="Gene3D" id="3.30.450.40">
    <property type="match status" value="1"/>
</dbReference>
<organism evidence="5 6">
    <name type="scientific">Gordonia westfalica</name>
    <dbReference type="NCBI Taxonomy" id="158898"/>
    <lineage>
        <taxon>Bacteria</taxon>
        <taxon>Bacillati</taxon>
        <taxon>Actinomycetota</taxon>
        <taxon>Actinomycetes</taxon>
        <taxon>Mycobacteriales</taxon>
        <taxon>Gordoniaceae</taxon>
        <taxon>Gordonia</taxon>
    </lineage>
</organism>
<dbReference type="PANTHER" id="PTHR44688:SF16">
    <property type="entry name" value="DNA-BINDING TRANSCRIPTIONAL ACTIVATOR DEVR_DOSR"/>
    <property type="match status" value="1"/>
</dbReference>
<reference evidence="5 6" key="1">
    <citation type="submission" date="2016-10" db="EMBL/GenBank/DDBJ databases">
        <authorList>
            <person name="de Groot N.N."/>
        </authorList>
    </citation>
    <scope>NUCLEOTIDE SEQUENCE [LARGE SCALE GENOMIC DNA]</scope>
    <source>
        <strain evidence="5 6">DSM 44215</strain>
    </source>
</reference>
<keyword evidence="2" id="KW-0238">DNA-binding</keyword>
<dbReference type="PRINTS" id="PR00038">
    <property type="entry name" value="HTHLUXR"/>
</dbReference>
<evidence type="ECO:0000256" key="3">
    <source>
        <dbReference type="ARBA" id="ARBA00023163"/>
    </source>
</evidence>
<gene>
    <name evidence="5" type="ORF">SAMN04488548_136208</name>
</gene>
<evidence type="ECO:0000313" key="6">
    <source>
        <dbReference type="Proteomes" id="UP000183180"/>
    </source>
</evidence>
<dbReference type="PANTHER" id="PTHR44688">
    <property type="entry name" value="DNA-BINDING TRANSCRIPTIONAL ACTIVATOR DEVR_DOSR"/>
    <property type="match status" value="1"/>
</dbReference>
<dbReference type="PROSITE" id="PS50043">
    <property type="entry name" value="HTH_LUXR_2"/>
    <property type="match status" value="1"/>
</dbReference>
<dbReference type="STRING" id="158898.SAMN04488548_136208"/>
<dbReference type="SUPFAM" id="SSF55781">
    <property type="entry name" value="GAF domain-like"/>
    <property type="match status" value="1"/>
</dbReference>
<dbReference type="EMBL" id="FNLM01000036">
    <property type="protein sequence ID" value="SDU79413.1"/>
    <property type="molecule type" value="Genomic_DNA"/>
</dbReference>
<feature type="domain" description="HTH luxR-type" evidence="4">
    <location>
        <begin position="319"/>
        <end position="384"/>
    </location>
</feature>
<evidence type="ECO:0000259" key="4">
    <source>
        <dbReference type="PROSITE" id="PS50043"/>
    </source>
</evidence>
<protein>
    <submittedName>
        <fullName evidence="5">Regulatory protein, luxR family</fullName>
    </submittedName>
</protein>
<dbReference type="Gene3D" id="1.10.10.10">
    <property type="entry name" value="Winged helix-like DNA-binding domain superfamily/Winged helix DNA-binding domain"/>
    <property type="match status" value="1"/>
</dbReference>
<sequence>MGDCSAPNQTTSDVAGSGVRSDTWLIDRAWDHVHDGLDFLGPPPPEPTSDLAEMLNAVRTGLERFVTRPEIADGRRVDACRLLFDVHNDQSALLARESQRTAHALGHVRKVIEDLLDSATDQIVADIPVRMCRDLSFGRAMISSIRSAVWVPRHLHIESDDSPENNTFLDYVHGAHIPLSHAPLETEIVRTRTSTMTERATNDRRTFKELVAVSRSDGYVAAPIVSRGRTIGILHADRPQGRSEVCAGDLTVVSALGECLSSVLERAKLQERLEISAAHVDRVFGDIVSHLGEAATFPHRRPATAERSVPDLGALPDKAAGAPAFLTPREREVLAHISTGATNAQIARALVISEETVKSHLKQISKKLGTTTRSAAVARFAQLTHQSSIHGA</sequence>
<evidence type="ECO:0000256" key="1">
    <source>
        <dbReference type="ARBA" id="ARBA00023015"/>
    </source>
</evidence>
<dbReference type="OrthoDB" id="4017436at2"/>
<proteinExistence type="predicted"/>
<dbReference type="InterPro" id="IPR036388">
    <property type="entry name" value="WH-like_DNA-bd_sf"/>
</dbReference>
<dbReference type="Pfam" id="PF00196">
    <property type="entry name" value="GerE"/>
    <property type="match status" value="1"/>
</dbReference>
<keyword evidence="3" id="KW-0804">Transcription</keyword>
<evidence type="ECO:0000313" key="5">
    <source>
        <dbReference type="EMBL" id="SDU79413.1"/>
    </source>
</evidence>
<keyword evidence="1" id="KW-0805">Transcription regulation</keyword>
<dbReference type="CDD" id="cd06170">
    <property type="entry name" value="LuxR_C_like"/>
    <property type="match status" value="1"/>
</dbReference>
<dbReference type="InterPro" id="IPR000792">
    <property type="entry name" value="Tscrpt_reg_LuxR_C"/>
</dbReference>
<dbReference type="GO" id="GO:0006355">
    <property type="term" value="P:regulation of DNA-templated transcription"/>
    <property type="evidence" value="ECO:0007669"/>
    <property type="project" value="InterPro"/>
</dbReference>
<evidence type="ECO:0000256" key="2">
    <source>
        <dbReference type="ARBA" id="ARBA00023125"/>
    </source>
</evidence>
<dbReference type="SUPFAM" id="SSF46894">
    <property type="entry name" value="C-terminal effector domain of the bipartite response regulators"/>
    <property type="match status" value="1"/>
</dbReference>
<dbReference type="InterPro" id="IPR029016">
    <property type="entry name" value="GAF-like_dom_sf"/>
</dbReference>
<dbReference type="Proteomes" id="UP000183180">
    <property type="component" value="Unassembled WGS sequence"/>
</dbReference>
<dbReference type="SMART" id="SM00421">
    <property type="entry name" value="HTH_LUXR"/>
    <property type="match status" value="1"/>
</dbReference>
<name>A0A1H2LEI0_9ACTN</name>
<dbReference type="GO" id="GO:0003677">
    <property type="term" value="F:DNA binding"/>
    <property type="evidence" value="ECO:0007669"/>
    <property type="project" value="UniProtKB-KW"/>
</dbReference>
<dbReference type="InterPro" id="IPR003018">
    <property type="entry name" value="GAF"/>
</dbReference>
<accession>A0A1H2LEI0</accession>
<dbReference type="InterPro" id="IPR016032">
    <property type="entry name" value="Sig_transdc_resp-reg_C-effctor"/>
</dbReference>